<keyword evidence="7" id="KW-1133">Transmembrane helix</keyword>
<evidence type="ECO:0000256" key="7">
    <source>
        <dbReference type="ARBA" id="ARBA00022989"/>
    </source>
</evidence>
<evidence type="ECO:0000256" key="5">
    <source>
        <dbReference type="ARBA" id="ARBA00022519"/>
    </source>
</evidence>
<keyword evidence="6" id="KW-0812">Transmembrane</keyword>
<evidence type="ECO:0000313" key="13">
    <source>
        <dbReference type="Proteomes" id="UP000070433"/>
    </source>
</evidence>
<dbReference type="Proteomes" id="UP000070433">
    <property type="component" value="Chromosome"/>
</dbReference>
<evidence type="ECO:0000256" key="3">
    <source>
        <dbReference type="ARBA" id="ARBA00022475"/>
    </source>
</evidence>
<keyword evidence="4" id="KW-0488">Methylation</keyword>
<evidence type="ECO:0000256" key="4">
    <source>
        <dbReference type="ARBA" id="ARBA00022481"/>
    </source>
</evidence>
<dbReference type="AlphaFoldDB" id="A0A127K1R2"/>
<proteinExistence type="inferred from homology"/>
<feature type="domain" description="General secretion pathway GspH" evidence="11">
    <location>
        <begin position="30"/>
        <end position="155"/>
    </location>
</feature>
<sequence length="168" mass="17390">MAVVAVAAVLAGAAVPSMTGLMRWSRLTSASQDLFAGFTMARSEAIKRNSRVAVCKSANGVSCAASGGWEQGWIVFHDANNNGMREAGEPVVTRAQAFPGELRVSGNLNVQRYVSYAPNGAARLASGAFQAGTITVCNASAGATDARQIVLSSSGRPRVLKTRLANCA</sequence>
<evidence type="ECO:0000256" key="8">
    <source>
        <dbReference type="ARBA" id="ARBA00023136"/>
    </source>
</evidence>
<protein>
    <recommendedName>
        <fullName evidence="2">Type II secretion system protein H</fullName>
    </recommendedName>
    <alternativeName>
        <fullName evidence="10">General secretion pathway protein H</fullName>
    </alternativeName>
</protein>
<keyword evidence="8" id="KW-0472">Membrane</keyword>
<keyword evidence="3" id="KW-1003">Cell membrane</keyword>
<dbReference type="InterPro" id="IPR045584">
    <property type="entry name" value="Pilin-like"/>
</dbReference>
<evidence type="ECO:0000259" key="11">
    <source>
        <dbReference type="Pfam" id="PF12019"/>
    </source>
</evidence>
<evidence type="ECO:0000313" key="12">
    <source>
        <dbReference type="EMBL" id="AMO25192.1"/>
    </source>
</evidence>
<dbReference type="Gene3D" id="3.55.40.10">
    <property type="entry name" value="minor pseudopilin epsh domain"/>
    <property type="match status" value="1"/>
</dbReference>
<dbReference type="InterPro" id="IPR022346">
    <property type="entry name" value="T2SS_GspH"/>
</dbReference>
<gene>
    <name evidence="12" type="ORF">UC35_01800</name>
</gene>
<name>A0A127K1R2_9BURK</name>
<dbReference type="EMBL" id="CP010951">
    <property type="protein sequence ID" value="AMO25192.1"/>
    <property type="molecule type" value="Genomic_DNA"/>
</dbReference>
<dbReference type="SUPFAM" id="SSF54523">
    <property type="entry name" value="Pili subunits"/>
    <property type="match status" value="1"/>
</dbReference>
<evidence type="ECO:0000256" key="9">
    <source>
        <dbReference type="ARBA" id="ARBA00025772"/>
    </source>
</evidence>
<organism evidence="12 13">
    <name type="scientific">Ramlibacter tataouinensis</name>
    <dbReference type="NCBI Taxonomy" id="94132"/>
    <lineage>
        <taxon>Bacteria</taxon>
        <taxon>Pseudomonadati</taxon>
        <taxon>Pseudomonadota</taxon>
        <taxon>Betaproteobacteria</taxon>
        <taxon>Burkholderiales</taxon>
        <taxon>Comamonadaceae</taxon>
        <taxon>Ramlibacter</taxon>
    </lineage>
</organism>
<dbReference type="GO" id="GO:0015627">
    <property type="term" value="C:type II protein secretion system complex"/>
    <property type="evidence" value="ECO:0007669"/>
    <property type="project" value="InterPro"/>
</dbReference>
<evidence type="ECO:0000256" key="1">
    <source>
        <dbReference type="ARBA" id="ARBA00004377"/>
    </source>
</evidence>
<keyword evidence="13" id="KW-1185">Reference proteome</keyword>
<evidence type="ECO:0000256" key="2">
    <source>
        <dbReference type="ARBA" id="ARBA00021549"/>
    </source>
</evidence>
<comment type="similarity">
    <text evidence="9">Belongs to the GSP H family.</text>
</comment>
<accession>A0A127K1R2</accession>
<dbReference type="PATRIC" id="fig|94132.3.peg.355"/>
<comment type="subcellular location">
    <subcellularLocation>
        <location evidence="1">Cell inner membrane</location>
        <topology evidence="1">Single-pass membrane protein</topology>
    </subcellularLocation>
</comment>
<keyword evidence="5" id="KW-0997">Cell inner membrane</keyword>
<reference evidence="12 13" key="1">
    <citation type="journal article" date="2014" name="Int. J. Syst. Evol. Microbiol.">
        <title>Ramlibacter solisilvae sp. nov., isolated from forest soil, and emended description of the genus Ramlibacter.</title>
        <authorList>
            <person name="Lee H.J."/>
            <person name="Lee S.H."/>
            <person name="Lee S.S."/>
            <person name="Lee J.S."/>
            <person name="Kim Y."/>
            <person name="Kim S.C."/>
            <person name="Jeon C.O."/>
        </authorList>
    </citation>
    <scope>NUCLEOTIDE SEQUENCE [LARGE SCALE GENOMIC DNA]</scope>
    <source>
        <strain evidence="12 13">5-10</strain>
    </source>
</reference>
<dbReference type="GO" id="GO:0005886">
    <property type="term" value="C:plasma membrane"/>
    <property type="evidence" value="ECO:0007669"/>
    <property type="project" value="UniProtKB-SubCell"/>
</dbReference>
<evidence type="ECO:0000256" key="10">
    <source>
        <dbReference type="ARBA" id="ARBA00030775"/>
    </source>
</evidence>
<evidence type="ECO:0000256" key="6">
    <source>
        <dbReference type="ARBA" id="ARBA00022692"/>
    </source>
</evidence>
<dbReference type="GO" id="GO:0015628">
    <property type="term" value="P:protein secretion by the type II secretion system"/>
    <property type="evidence" value="ECO:0007669"/>
    <property type="project" value="InterPro"/>
</dbReference>
<dbReference type="Pfam" id="PF12019">
    <property type="entry name" value="GspH"/>
    <property type="match status" value="1"/>
</dbReference>